<dbReference type="EMBL" id="JAQOMS010000002">
    <property type="protein sequence ID" value="MDC2889117.1"/>
    <property type="molecule type" value="Genomic_DNA"/>
</dbReference>
<feature type="domain" description="DUF6896" evidence="2">
    <location>
        <begin position="6"/>
        <end position="132"/>
    </location>
</feature>
<evidence type="ECO:0000259" key="2">
    <source>
        <dbReference type="Pfam" id="PF21837"/>
    </source>
</evidence>
<evidence type="ECO:0000313" key="4">
    <source>
        <dbReference type="Proteomes" id="UP001528411"/>
    </source>
</evidence>
<comment type="caution">
    <text evidence="3">The sequence shown here is derived from an EMBL/GenBank/DDBJ whole genome shotgun (WGS) entry which is preliminary data.</text>
</comment>
<accession>A0ABT5FER6</accession>
<dbReference type="RefSeq" id="WP_272180619.1">
    <property type="nucleotide sequence ID" value="NZ_JAQOMS010000002.1"/>
</dbReference>
<dbReference type="Proteomes" id="UP001528411">
    <property type="component" value="Unassembled WGS sequence"/>
</dbReference>
<name>A0ABT5FER6_9GAMM</name>
<feature type="coiled-coil region" evidence="1">
    <location>
        <begin position="2"/>
        <end position="29"/>
    </location>
</feature>
<keyword evidence="4" id="KW-1185">Reference proteome</keyword>
<organism evidence="3 4">
    <name type="scientific">Psychrosphaera algicola</name>
    <dbReference type="NCBI Taxonomy" id="3023714"/>
    <lineage>
        <taxon>Bacteria</taxon>
        <taxon>Pseudomonadati</taxon>
        <taxon>Pseudomonadota</taxon>
        <taxon>Gammaproteobacteria</taxon>
        <taxon>Alteromonadales</taxon>
        <taxon>Pseudoalteromonadaceae</taxon>
        <taxon>Psychrosphaera</taxon>
    </lineage>
</organism>
<keyword evidence="1" id="KW-0175">Coiled coil</keyword>
<evidence type="ECO:0000256" key="1">
    <source>
        <dbReference type="SAM" id="Coils"/>
    </source>
</evidence>
<dbReference type="InterPro" id="IPR054191">
    <property type="entry name" value="DUF6896"/>
</dbReference>
<protein>
    <recommendedName>
        <fullName evidence="2">DUF6896 domain-containing protein</fullName>
    </recommendedName>
</protein>
<evidence type="ECO:0000313" key="3">
    <source>
        <dbReference type="EMBL" id="MDC2889117.1"/>
    </source>
</evidence>
<reference evidence="3 4" key="1">
    <citation type="submission" date="2023-01" db="EMBL/GenBank/DDBJ databases">
        <title>Psychrosphaera sp. nov., isolated from marine algae.</title>
        <authorList>
            <person name="Bayburt H."/>
            <person name="Choi B.J."/>
            <person name="Kim J.M."/>
            <person name="Choi D.G."/>
            <person name="Jeon C.O."/>
        </authorList>
    </citation>
    <scope>NUCLEOTIDE SEQUENCE [LARGE SCALE GENOMIC DNA]</scope>
    <source>
        <strain evidence="3 4">G1-22</strain>
    </source>
</reference>
<sequence length="133" mass="15709">MNAELRKIISDFQEKVEEANELLKKFLETDEPHNWEPPIEQVGMLGGKHKYFFHGIGCKVHISKKDIIDFDYGANGRIDGFDEWRLFGFVSTRRKKYPNVQESDIKEWFNEAIEANEIKQSDSREYGNLYYLV</sequence>
<gene>
    <name evidence="3" type="ORF">PN838_10520</name>
</gene>
<proteinExistence type="predicted"/>
<dbReference type="Pfam" id="PF21837">
    <property type="entry name" value="DUF6896"/>
    <property type="match status" value="1"/>
</dbReference>